<feature type="region of interest" description="Disordered" evidence="5">
    <location>
        <begin position="1"/>
        <end position="58"/>
    </location>
</feature>
<dbReference type="eggNOG" id="KOG4443">
    <property type="taxonomic scope" value="Eukaryota"/>
</dbReference>
<dbReference type="Gene3D" id="2.30.30.1150">
    <property type="match status" value="1"/>
</dbReference>
<dbReference type="InParanoid" id="G0QN81"/>
<dbReference type="GeneID" id="14909501"/>
<dbReference type="Pfam" id="PF00628">
    <property type="entry name" value="PHD"/>
    <property type="match status" value="1"/>
</dbReference>
<evidence type="ECO:0000256" key="4">
    <source>
        <dbReference type="PROSITE-ProRule" id="PRU00146"/>
    </source>
</evidence>
<sequence>MEDDDEDEDVDGDEDDEEENGEDEEEEEEEVEEEEESFQTEQTKECNWDNCKKKDKSDPKDILICKGCQKSFHTECCDPPLEKNIVRKYDWFCTECKLCLICKKNTNVIL</sequence>
<dbReference type="SMART" id="SM00249">
    <property type="entry name" value="PHD"/>
    <property type="match status" value="1"/>
</dbReference>
<dbReference type="EC" id="2.1.1.43" evidence="7"/>
<dbReference type="AlphaFoldDB" id="G0QN81"/>
<name>G0QN81_ICHMU</name>
<dbReference type="SUPFAM" id="SSF57903">
    <property type="entry name" value="FYVE/PHD zinc finger"/>
    <property type="match status" value="1"/>
</dbReference>
<gene>
    <name evidence="7" type="ORF">IMG5_056160</name>
</gene>
<keyword evidence="1" id="KW-0479">Metal-binding</keyword>
<evidence type="ECO:0000259" key="6">
    <source>
        <dbReference type="PROSITE" id="PS50016"/>
    </source>
</evidence>
<dbReference type="InterPro" id="IPR019787">
    <property type="entry name" value="Znf_PHD-finger"/>
</dbReference>
<proteinExistence type="predicted"/>
<dbReference type="GO" id="GO:0008168">
    <property type="term" value="F:methyltransferase activity"/>
    <property type="evidence" value="ECO:0007669"/>
    <property type="project" value="UniProtKB-KW"/>
</dbReference>
<keyword evidence="3" id="KW-0862">Zinc</keyword>
<evidence type="ECO:0000256" key="5">
    <source>
        <dbReference type="SAM" id="MobiDB-lite"/>
    </source>
</evidence>
<reference evidence="7 8" key="1">
    <citation type="submission" date="2011-07" db="EMBL/GenBank/DDBJ databases">
        <authorList>
            <person name="Coyne R."/>
            <person name="Brami D."/>
            <person name="Johnson J."/>
            <person name="Hostetler J."/>
            <person name="Hannick L."/>
            <person name="Clark T."/>
            <person name="Cassidy-Hanley D."/>
            <person name="Inman J."/>
        </authorList>
    </citation>
    <scope>NUCLEOTIDE SEQUENCE [LARGE SCALE GENOMIC DNA]</scope>
    <source>
        <strain evidence="7 8">G5</strain>
    </source>
</reference>
<evidence type="ECO:0000313" key="7">
    <source>
        <dbReference type="EMBL" id="EGR33318.1"/>
    </source>
</evidence>
<keyword evidence="7" id="KW-0489">Methyltransferase</keyword>
<dbReference type="OrthoDB" id="312399at2759"/>
<feature type="compositionally biased region" description="Acidic residues" evidence="5">
    <location>
        <begin position="1"/>
        <end position="38"/>
    </location>
</feature>
<evidence type="ECO:0000256" key="2">
    <source>
        <dbReference type="ARBA" id="ARBA00022771"/>
    </source>
</evidence>
<feature type="domain" description="PHD-type" evidence="6">
    <location>
        <begin position="43"/>
        <end position="99"/>
    </location>
</feature>
<feature type="compositionally biased region" description="Basic and acidic residues" evidence="5">
    <location>
        <begin position="42"/>
        <end position="58"/>
    </location>
</feature>
<dbReference type="RefSeq" id="XP_004037304.1">
    <property type="nucleotide sequence ID" value="XM_004037256.1"/>
</dbReference>
<dbReference type="STRING" id="857967.G0QN81"/>
<evidence type="ECO:0000256" key="3">
    <source>
        <dbReference type="ARBA" id="ARBA00022833"/>
    </source>
</evidence>
<dbReference type="InterPro" id="IPR011011">
    <property type="entry name" value="Znf_FYVE_PHD"/>
</dbReference>
<keyword evidence="8" id="KW-1185">Reference proteome</keyword>
<dbReference type="Proteomes" id="UP000008983">
    <property type="component" value="Unassembled WGS sequence"/>
</dbReference>
<keyword evidence="2 4" id="KW-0863">Zinc-finger</keyword>
<dbReference type="EMBL" id="GL983469">
    <property type="protein sequence ID" value="EGR33318.1"/>
    <property type="molecule type" value="Genomic_DNA"/>
</dbReference>
<dbReference type="GO" id="GO:0032259">
    <property type="term" value="P:methylation"/>
    <property type="evidence" value="ECO:0007669"/>
    <property type="project" value="UniProtKB-KW"/>
</dbReference>
<accession>G0QN81</accession>
<dbReference type="InterPro" id="IPR001965">
    <property type="entry name" value="Znf_PHD"/>
</dbReference>
<keyword evidence="7" id="KW-0808">Transferase</keyword>
<organism evidence="7 8">
    <name type="scientific">Ichthyophthirius multifiliis</name>
    <name type="common">White spot disease agent</name>
    <name type="synonym">Ich</name>
    <dbReference type="NCBI Taxonomy" id="5932"/>
    <lineage>
        <taxon>Eukaryota</taxon>
        <taxon>Sar</taxon>
        <taxon>Alveolata</taxon>
        <taxon>Ciliophora</taxon>
        <taxon>Intramacronucleata</taxon>
        <taxon>Oligohymenophorea</taxon>
        <taxon>Hymenostomatida</taxon>
        <taxon>Ophryoglenina</taxon>
        <taxon>Ichthyophthirius</taxon>
    </lineage>
</organism>
<dbReference type="GO" id="GO:0008270">
    <property type="term" value="F:zinc ion binding"/>
    <property type="evidence" value="ECO:0007669"/>
    <property type="project" value="UniProtKB-KW"/>
</dbReference>
<dbReference type="PROSITE" id="PS50016">
    <property type="entry name" value="ZF_PHD_2"/>
    <property type="match status" value="1"/>
</dbReference>
<evidence type="ECO:0000256" key="1">
    <source>
        <dbReference type="ARBA" id="ARBA00022723"/>
    </source>
</evidence>
<protein>
    <submittedName>
        <fullName evidence="7">PHD-finger family protein, putative</fullName>
        <ecNumber evidence="7">2.1.1.43</ecNumber>
    </submittedName>
</protein>
<evidence type="ECO:0000313" key="8">
    <source>
        <dbReference type="Proteomes" id="UP000008983"/>
    </source>
</evidence>